<gene>
    <name evidence="1" type="ORF">pdam_00019189</name>
</gene>
<organism evidence="1 2">
    <name type="scientific">Pocillopora damicornis</name>
    <name type="common">Cauliflower coral</name>
    <name type="synonym">Millepora damicornis</name>
    <dbReference type="NCBI Taxonomy" id="46731"/>
    <lineage>
        <taxon>Eukaryota</taxon>
        <taxon>Metazoa</taxon>
        <taxon>Cnidaria</taxon>
        <taxon>Anthozoa</taxon>
        <taxon>Hexacorallia</taxon>
        <taxon>Scleractinia</taxon>
        <taxon>Astrocoeniina</taxon>
        <taxon>Pocilloporidae</taxon>
        <taxon>Pocillopora</taxon>
    </lineage>
</organism>
<comment type="caution">
    <text evidence="1">The sequence shown here is derived from an EMBL/GenBank/DDBJ whole genome shotgun (WGS) entry which is preliminary data.</text>
</comment>
<dbReference type="EMBL" id="RCHS01003521">
    <property type="protein sequence ID" value="RMX41167.1"/>
    <property type="molecule type" value="Genomic_DNA"/>
</dbReference>
<sequence length="149" mass="17033">MVFFATVIEIQMTAILSKGNQRLGVIEPIKRILNSHNVKVDQKPFQTLGHFFAKPKDPERLYFNDAVMLLKCVNNLVPEYLASMFVARSRIHSRVTRSCNLLHIPRCPCCRCKLWNNLPNDLKASENVNAFRLRLLNALLSGNVTHDSN</sequence>
<proteinExistence type="predicted"/>
<protein>
    <submittedName>
        <fullName evidence="1">Uncharacterized protein</fullName>
    </submittedName>
</protein>
<dbReference type="AlphaFoldDB" id="A0A3M6TIC4"/>
<accession>A0A3M6TIC4</accession>
<evidence type="ECO:0000313" key="2">
    <source>
        <dbReference type="Proteomes" id="UP000275408"/>
    </source>
</evidence>
<feature type="non-terminal residue" evidence="1">
    <location>
        <position position="149"/>
    </location>
</feature>
<reference evidence="1 2" key="1">
    <citation type="journal article" date="2018" name="Sci. Rep.">
        <title>Comparative analysis of the Pocillopora damicornis genome highlights role of immune system in coral evolution.</title>
        <authorList>
            <person name="Cunning R."/>
            <person name="Bay R.A."/>
            <person name="Gillette P."/>
            <person name="Baker A.C."/>
            <person name="Traylor-Knowles N."/>
        </authorList>
    </citation>
    <scope>NUCLEOTIDE SEQUENCE [LARGE SCALE GENOMIC DNA]</scope>
    <source>
        <strain evidence="1">RSMAS</strain>
        <tissue evidence="1">Whole animal</tissue>
    </source>
</reference>
<dbReference type="Proteomes" id="UP000275408">
    <property type="component" value="Unassembled WGS sequence"/>
</dbReference>
<name>A0A3M6TIC4_POCDA</name>
<evidence type="ECO:0000313" key="1">
    <source>
        <dbReference type="EMBL" id="RMX41167.1"/>
    </source>
</evidence>
<keyword evidence="2" id="KW-1185">Reference proteome</keyword>